<dbReference type="InterPro" id="IPR006805">
    <property type="entry name" value="Anth_synth_I_N"/>
</dbReference>
<dbReference type="EC" id="2.6.1.85" evidence="4"/>
<dbReference type="PANTHER" id="PTHR11236:SF18">
    <property type="entry name" value="AMINODEOXYCHORISMATE SYNTHASE"/>
    <property type="match status" value="1"/>
</dbReference>
<dbReference type="GO" id="GO:0000162">
    <property type="term" value="P:L-tryptophan biosynthetic process"/>
    <property type="evidence" value="ECO:0007669"/>
    <property type="project" value="TreeGrafter"/>
</dbReference>
<dbReference type="Pfam" id="PF00425">
    <property type="entry name" value="Chorismate_bind"/>
    <property type="match status" value="1"/>
</dbReference>
<feature type="region of interest" description="Disordered" evidence="10">
    <location>
        <begin position="917"/>
        <end position="940"/>
    </location>
</feature>
<evidence type="ECO:0000259" key="11">
    <source>
        <dbReference type="Pfam" id="PF00117"/>
    </source>
</evidence>
<evidence type="ECO:0000256" key="4">
    <source>
        <dbReference type="ARBA" id="ARBA00013139"/>
    </source>
</evidence>
<dbReference type="PROSITE" id="PS51273">
    <property type="entry name" value="GATASE_TYPE_1"/>
    <property type="match status" value="1"/>
</dbReference>
<dbReference type="InterPro" id="IPR017926">
    <property type="entry name" value="GATASE"/>
</dbReference>
<evidence type="ECO:0000256" key="10">
    <source>
        <dbReference type="SAM" id="MobiDB-lite"/>
    </source>
</evidence>
<dbReference type="SUPFAM" id="SSF56322">
    <property type="entry name" value="ADC synthase"/>
    <property type="match status" value="1"/>
</dbReference>
<sequence length="940" mass="104614">MYALSMQIERVSTGLRYRFQYYAPLLYQTRPSQSLVECSQISDIFDGRETASRRVYILYTDGLTLMDMEGFDIIPTTQDTFSKYSIPSHTGSTLYLANISVASPGSSSRLRFDFHLTRSSHTTIIMGSVTRTTPLDEQLSILYVDCFDSFTNNIIGLLEGRLGANVIMVRIDDKQADRDLHTLLRAVDGVVIGPGPGHPGNPQDVGFINRLWALSDSELLPIFGICLGFQSLCLNHGADVKKLKSPRHGIVSRSTHQGTDILKGLGDLDCTQYHSLHADLELTGAPATHFWQPNDVCPDLLPLAWDLSDDDNGPVLMAVRHVTKPFWGCQFHPESICTSEAGKDLLVNWWKHALRWSANNGRVKTGELTGRYLPNSFSRLFVDAPIQSGHLKTSHLAQELRSAAGRDGIFLRWAKYPAQGVTPTVLLEKLGHRDDEVILLDSQGHNMGRFDIIGLVVPGKTTNVTYSSYERTLKYGNFSKNIDSIDDCWPLFQEALDLYYPQNQEIDRSKLRSDMDRFIAGHLPADSPFWGGFMGYVSYEAGLETIDVKLPEKPTDGSAIPDINFAFIHRSIVIDHHTNQIYVQSLLPNDWTWILRVGSLIDSVSAASGKSECLSSTSITESRHLNDTLARSTITRPTGDSYRAQVRDCQDHLRSGDSYELCLTDESSIVIPSDPSSDKDNPPLNTWSLYKKMRLNNPAPHGAYLNLPDVSIVGTSPERFLSWSRGGHCQFRPIKGTVKKGPGMTHDIASEILNSSKERAENLMIVDLIRHDLSGVVGADNTWVSKLMVMEEYEKVYQLVSVIEGQLPPAELPGAPRGLHVLKNSLPPGSMTGAPKKRSCEILVDLEKRPRGIYAGVLGYMDVGGAGDFSVVIRTLVKNKLEQKEGEVALSVNLFMAQNTIKSMQLGMSEAFLHRSERVGDSDEKPDEMEVRDEDRNGYY</sequence>
<dbReference type="GO" id="GO:0005737">
    <property type="term" value="C:cytoplasm"/>
    <property type="evidence" value="ECO:0007669"/>
    <property type="project" value="TreeGrafter"/>
</dbReference>
<accession>A0AAE0JL63</accession>
<reference evidence="14" key="2">
    <citation type="submission" date="2023-06" db="EMBL/GenBank/DDBJ databases">
        <authorList>
            <consortium name="Lawrence Berkeley National Laboratory"/>
            <person name="Haridas S."/>
            <person name="Hensen N."/>
            <person name="Bonometti L."/>
            <person name="Westerberg I."/>
            <person name="Brannstrom I.O."/>
            <person name="Guillou S."/>
            <person name="Cros-Aarteil S."/>
            <person name="Calhoun S."/>
            <person name="Kuo A."/>
            <person name="Mondo S."/>
            <person name="Pangilinan J."/>
            <person name="Riley R."/>
            <person name="Labutti K."/>
            <person name="Andreopoulos B."/>
            <person name="Lipzen A."/>
            <person name="Chen C."/>
            <person name="Yanf M."/>
            <person name="Daum C."/>
            <person name="Ng V."/>
            <person name="Clum A."/>
            <person name="Steindorff A."/>
            <person name="Ohm R."/>
            <person name="Martin F."/>
            <person name="Silar P."/>
            <person name="Natvig D."/>
            <person name="Lalanne C."/>
            <person name="Gautier V."/>
            <person name="Ament-Velasquez S.L."/>
            <person name="Kruys A."/>
            <person name="Hutchinson M.I."/>
            <person name="Powell A.J."/>
            <person name="Barry K."/>
            <person name="Miller A.N."/>
            <person name="Grigoriev I.V."/>
            <person name="Debuchy R."/>
            <person name="Gladieux P."/>
            <person name="Thoren M.H."/>
            <person name="Johannesson H."/>
        </authorList>
    </citation>
    <scope>NUCLEOTIDE SEQUENCE</scope>
    <source>
        <strain evidence="14">CBS 560.94</strain>
    </source>
</reference>
<dbReference type="Pfam" id="PF00117">
    <property type="entry name" value="GATase"/>
    <property type="match status" value="1"/>
</dbReference>
<dbReference type="NCBIfam" id="TIGR01823">
    <property type="entry name" value="PabB-fungal"/>
    <property type="match status" value="1"/>
</dbReference>
<dbReference type="AlphaFoldDB" id="A0AAE0JL63"/>
<dbReference type="SUPFAM" id="SSF52317">
    <property type="entry name" value="Class I glutamine amidotransferase-like"/>
    <property type="match status" value="1"/>
</dbReference>
<comment type="similarity">
    <text evidence="3">In the C-terminal section; belongs to the anthranilate synthase component I family.</text>
</comment>
<dbReference type="Pfam" id="PF04715">
    <property type="entry name" value="Anth_synt_I_N"/>
    <property type="match status" value="1"/>
</dbReference>
<dbReference type="GO" id="GO:0008153">
    <property type="term" value="P:4-aminobenzoate biosynthetic process"/>
    <property type="evidence" value="ECO:0007669"/>
    <property type="project" value="TreeGrafter"/>
</dbReference>
<feature type="domain" description="Glutamine amidotransferase" evidence="11">
    <location>
        <begin position="143"/>
        <end position="340"/>
    </location>
</feature>
<evidence type="ECO:0000256" key="7">
    <source>
        <dbReference type="ARBA" id="ARBA00022962"/>
    </source>
</evidence>
<feature type="domain" description="Anthranilate synthase component I N-terminal" evidence="13">
    <location>
        <begin position="421"/>
        <end position="583"/>
    </location>
</feature>
<dbReference type="CDD" id="cd01743">
    <property type="entry name" value="GATase1_Anthranilate_Synthase"/>
    <property type="match status" value="1"/>
</dbReference>
<dbReference type="Gene3D" id="3.60.120.10">
    <property type="entry name" value="Anthranilate synthase"/>
    <property type="match status" value="1"/>
</dbReference>
<keyword evidence="5" id="KW-0808">Transferase</keyword>
<dbReference type="InterPro" id="IPR005801">
    <property type="entry name" value="ADC_synthase"/>
</dbReference>
<dbReference type="EMBL" id="JAUEPP010000002">
    <property type="protein sequence ID" value="KAK3351246.1"/>
    <property type="molecule type" value="Genomic_DNA"/>
</dbReference>
<evidence type="ECO:0000313" key="14">
    <source>
        <dbReference type="EMBL" id="KAK3351246.1"/>
    </source>
</evidence>
<evidence type="ECO:0000256" key="1">
    <source>
        <dbReference type="ARBA" id="ARBA00001000"/>
    </source>
</evidence>
<dbReference type="InterPro" id="IPR010117">
    <property type="entry name" value="PabB_fungal"/>
</dbReference>
<evidence type="ECO:0000256" key="3">
    <source>
        <dbReference type="ARBA" id="ARBA00005970"/>
    </source>
</evidence>
<evidence type="ECO:0000256" key="9">
    <source>
        <dbReference type="ARBA" id="ARBA00031904"/>
    </source>
</evidence>
<dbReference type="PRINTS" id="PR00096">
    <property type="entry name" value="GATASE"/>
</dbReference>
<dbReference type="InterPro" id="IPR029062">
    <property type="entry name" value="Class_I_gatase-like"/>
</dbReference>
<evidence type="ECO:0000256" key="8">
    <source>
        <dbReference type="ARBA" id="ARBA00031329"/>
    </source>
</evidence>
<evidence type="ECO:0000259" key="12">
    <source>
        <dbReference type="Pfam" id="PF00425"/>
    </source>
</evidence>
<dbReference type="PANTHER" id="PTHR11236">
    <property type="entry name" value="AMINOBENZOATE/ANTHRANILATE SYNTHASE"/>
    <property type="match status" value="1"/>
</dbReference>
<evidence type="ECO:0000256" key="5">
    <source>
        <dbReference type="ARBA" id="ARBA00022679"/>
    </source>
</evidence>
<evidence type="ECO:0000259" key="13">
    <source>
        <dbReference type="Pfam" id="PF04715"/>
    </source>
</evidence>
<name>A0AAE0JL63_9PEZI</name>
<dbReference type="GeneID" id="87862618"/>
<dbReference type="GO" id="GO:0046820">
    <property type="term" value="F:4-amino-4-deoxychorismate synthase activity"/>
    <property type="evidence" value="ECO:0007669"/>
    <property type="project" value="UniProtKB-EC"/>
</dbReference>
<organism evidence="14 15">
    <name type="scientific">Neurospora tetraspora</name>
    <dbReference type="NCBI Taxonomy" id="94610"/>
    <lineage>
        <taxon>Eukaryota</taxon>
        <taxon>Fungi</taxon>
        <taxon>Dikarya</taxon>
        <taxon>Ascomycota</taxon>
        <taxon>Pezizomycotina</taxon>
        <taxon>Sordariomycetes</taxon>
        <taxon>Sordariomycetidae</taxon>
        <taxon>Sordariales</taxon>
        <taxon>Sordariaceae</taxon>
        <taxon>Neurospora</taxon>
    </lineage>
</organism>
<comment type="pathway">
    <text evidence="2">Cofactor biosynthesis; tetrahydrofolate biosynthesis; 4-aminobenzoate from chorismate: step 1/2.</text>
</comment>
<dbReference type="PRINTS" id="PR00097">
    <property type="entry name" value="ANTSNTHASEII"/>
</dbReference>
<evidence type="ECO:0000313" key="15">
    <source>
        <dbReference type="Proteomes" id="UP001278500"/>
    </source>
</evidence>
<dbReference type="GO" id="GO:0046656">
    <property type="term" value="P:folic acid biosynthetic process"/>
    <property type="evidence" value="ECO:0007669"/>
    <property type="project" value="UniProtKB-KW"/>
</dbReference>
<evidence type="ECO:0000256" key="6">
    <source>
        <dbReference type="ARBA" id="ARBA00022909"/>
    </source>
</evidence>
<reference evidence="14" key="1">
    <citation type="journal article" date="2023" name="Mol. Phylogenet. Evol.">
        <title>Genome-scale phylogeny and comparative genomics of the fungal order Sordariales.</title>
        <authorList>
            <person name="Hensen N."/>
            <person name="Bonometti L."/>
            <person name="Westerberg I."/>
            <person name="Brannstrom I.O."/>
            <person name="Guillou S."/>
            <person name="Cros-Aarteil S."/>
            <person name="Calhoun S."/>
            <person name="Haridas S."/>
            <person name="Kuo A."/>
            <person name="Mondo S."/>
            <person name="Pangilinan J."/>
            <person name="Riley R."/>
            <person name="LaButti K."/>
            <person name="Andreopoulos B."/>
            <person name="Lipzen A."/>
            <person name="Chen C."/>
            <person name="Yan M."/>
            <person name="Daum C."/>
            <person name="Ng V."/>
            <person name="Clum A."/>
            <person name="Steindorff A."/>
            <person name="Ohm R.A."/>
            <person name="Martin F."/>
            <person name="Silar P."/>
            <person name="Natvig D.O."/>
            <person name="Lalanne C."/>
            <person name="Gautier V."/>
            <person name="Ament-Velasquez S.L."/>
            <person name="Kruys A."/>
            <person name="Hutchinson M.I."/>
            <person name="Powell A.J."/>
            <person name="Barry K."/>
            <person name="Miller A.N."/>
            <person name="Grigoriev I.V."/>
            <person name="Debuchy R."/>
            <person name="Gladieux P."/>
            <person name="Hiltunen Thoren M."/>
            <person name="Johannesson H."/>
        </authorList>
    </citation>
    <scope>NUCLEOTIDE SEQUENCE</scope>
    <source>
        <strain evidence="14">CBS 560.94</strain>
    </source>
</reference>
<dbReference type="InterPro" id="IPR015890">
    <property type="entry name" value="Chorismate_C"/>
</dbReference>
<dbReference type="InterPro" id="IPR019999">
    <property type="entry name" value="Anth_synth_I-like"/>
</dbReference>
<comment type="catalytic activity">
    <reaction evidence="1">
        <text>chorismate + L-glutamine = 4-amino-4-deoxychorismate + L-glutamate</text>
        <dbReference type="Rhea" id="RHEA:11672"/>
        <dbReference type="ChEBI" id="CHEBI:29748"/>
        <dbReference type="ChEBI" id="CHEBI:29985"/>
        <dbReference type="ChEBI" id="CHEBI:58359"/>
        <dbReference type="ChEBI" id="CHEBI:58406"/>
        <dbReference type="EC" id="2.6.1.85"/>
    </reaction>
</comment>
<dbReference type="RefSeq" id="XP_062684541.1">
    <property type="nucleotide sequence ID" value="XM_062825464.1"/>
</dbReference>
<keyword evidence="15" id="KW-1185">Reference proteome</keyword>
<keyword evidence="6" id="KW-0289">Folate biosynthesis</keyword>
<proteinExistence type="inferred from homology"/>
<dbReference type="PRINTS" id="PR00099">
    <property type="entry name" value="CPSGATASE"/>
</dbReference>
<comment type="caution">
    <text evidence="14">The sequence shown here is derived from an EMBL/GenBank/DDBJ whole genome shotgun (WGS) entry which is preliminary data.</text>
</comment>
<evidence type="ECO:0000256" key="2">
    <source>
        <dbReference type="ARBA" id="ARBA00005009"/>
    </source>
</evidence>
<protein>
    <recommendedName>
        <fullName evidence="4">aminodeoxychorismate synthase</fullName>
        <ecNumber evidence="4">2.6.1.85</ecNumber>
    </recommendedName>
    <alternativeName>
        <fullName evidence="8">Para-aminobenzoate synthase</fullName>
    </alternativeName>
    <alternativeName>
        <fullName evidence="9">p-aminobenzoic acid synthase</fullName>
    </alternativeName>
</protein>
<keyword evidence="7" id="KW-0315">Glutamine amidotransferase</keyword>
<gene>
    <name evidence="14" type="ORF">B0H65DRAFT_440167</name>
</gene>
<dbReference type="Gene3D" id="3.40.50.880">
    <property type="match status" value="1"/>
</dbReference>
<feature type="domain" description="Chorismate-utilising enzyme C-terminal" evidence="12">
    <location>
        <begin position="640"/>
        <end position="880"/>
    </location>
</feature>
<dbReference type="Proteomes" id="UP001278500">
    <property type="component" value="Unassembled WGS sequence"/>
</dbReference>
<dbReference type="InterPro" id="IPR006221">
    <property type="entry name" value="TrpG/PapA_dom"/>
</dbReference>